<proteinExistence type="predicted"/>
<organism evidence="1 2">
    <name type="scientific">Desulfobacula phenolica</name>
    <dbReference type="NCBI Taxonomy" id="90732"/>
    <lineage>
        <taxon>Bacteria</taxon>
        <taxon>Pseudomonadati</taxon>
        <taxon>Thermodesulfobacteriota</taxon>
        <taxon>Desulfobacteria</taxon>
        <taxon>Desulfobacterales</taxon>
        <taxon>Desulfobacteraceae</taxon>
        <taxon>Desulfobacula</taxon>
    </lineage>
</organism>
<dbReference type="AlphaFoldDB" id="A0A1H2JU55"/>
<sequence>MHLYNQIYEFAASVGALEGYVYHKKSVAEMDMKALHVWTGNLVDAYDHLPADVLDKVQPSLDLTLNRAISSFNAILEKDHQVLERLNSMVSREKECSPDDFQKKKWFQE</sequence>
<accession>A0A1H2JU55</accession>
<dbReference type="Proteomes" id="UP000199608">
    <property type="component" value="Unassembled WGS sequence"/>
</dbReference>
<keyword evidence="2" id="KW-1185">Reference proteome</keyword>
<reference evidence="2" key="1">
    <citation type="submission" date="2016-10" db="EMBL/GenBank/DDBJ databases">
        <authorList>
            <person name="Varghese N."/>
            <person name="Submissions S."/>
        </authorList>
    </citation>
    <scope>NUCLEOTIDE SEQUENCE [LARGE SCALE GENOMIC DNA]</scope>
    <source>
        <strain evidence="2">DSM 3384</strain>
    </source>
</reference>
<gene>
    <name evidence="1" type="ORF">SAMN04487931_11541</name>
</gene>
<evidence type="ECO:0000313" key="2">
    <source>
        <dbReference type="Proteomes" id="UP000199608"/>
    </source>
</evidence>
<protein>
    <submittedName>
        <fullName evidence="1">Uncharacterized protein</fullName>
    </submittedName>
</protein>
<name>A0A1H2JU55_9BACT</name>
<evidence type="ECO:0000313" key="1">
    <source>
        <dbReference type="EMBL" id="SDU59585.1"/>
    </source>
</evidence>
<dbReference type="EMBL" id="FNLL01000015">
    <property type="protein sequence ID" value="SDU59585.1"/>
    <property type="molecule type" value="Genomic_DNA"/>
</dbReference>
<dbReference type="RefSeq" id="WP_092237759.1">
    <property type="nucleotide sequence ID" value="NZ_FNLL01000015.1"/>
</dbReference>